<reference evidence="2 3" key="1">
    <citation type="journal article" date="2016" name="Nat. Commun.">
        <title>Extremotolerant tardigrade genome and improved radiotolerance of human cultured cells by tardigrade-unique protein.</title>
        <authorList>
            <person name="Hashimoto T."/>
            <person name="Horikawa D.D."/>
            <person name="Saito Y."/>
            <person name="Kuwahara H."/>
            <person name="Kozuka-Hata H."/>
            <person name="Shin-I T."/>
            <person name="Minakuchi Y."/>
            <person name="Ohishi K."/>
            <person name="Motoyama A."/>
            <person name="Aizu T."/>
            <person name="Enomoto A."/>
            <person name="Kondo K."/>
            <person name="Tanaka S."/>
            <person name="Hara Y."/>
            <person name="Koshikawa S."/>
            <person name="Sagara H."/>
            <person name="Miura T."/>
            <person name="Yokobori S."/>
            <person name="Miyagawa K."/>
            <person name="Suzuki Y."/>
            <person name="Kubo T."/>
            <person name="Oyama M."/>
            <person name="Kohara Y."/>
            <person name="Fujiyama A."/>
            <person name="Arakawa K."/>
            <person name="Katayama T."/>
            <person name="Toyoda A."/>
            <person name="Kunieda T."/>
        </authorList>
    </citation>
    <scope>NUCLEOTIDE SEQUENCE [LARGE SCALE GENOMIC DNA]</scope>
    <source>
        <strain evidence="2 3">YOKOZUNA-1</strain>
    </source>
</reference>
<dbReference type="STRING" id="947166.A0A1D1W6W1"/>
<organism evidence="2 3">
    <name type="scientific">Ramazzottius varieornatus</name>
    <name type="common">Water bear</name>
    <name type="synonym">Tardigrade</name>
    <dbReference type="NCBI Taxonomy" id="947166"/>
    <lineage>
        <taxon>Eukaryota</taxon>
        <taxon>Metazoa</taxon>
        <taxon>Ecdysozoa</taxon>
        <taxon>Tardigrada</taxon>
        <taxon>Eutardigrada</taxon>
        <taxon>Parachela</taxon>
        <taxon>Hypsibioidea</taxon>
        <taxon>Ramazzottiidae</taxon>
        <taxon>Ramazzottius</taxon>
    </lineage>
</organism>
<name>A0A1D1W6W1_RAMVA</name>
<evidence type="ECO:0000313" key="2">
    <source>
        <dbReference type="EMBL" id="GAV07948.1"/>
    </source>
</evidence>
<dbReference type="EMBL" id="BDGG01000016">
    <property type="protein sequence ID" value="GAV07948.1"/>
    <property type="molecule type" value="Genomic_DNA"/>
</dbReference>
<dbReference type="OrthoDB" id="5984265at2759"/>
<evidence type="ECO:0000313" key="3">
    <source>
        <dbReference type="Proteomes" id="UP000186922"/>
    </source>
</evidence>
<dbReference type="Proteomes" id="UP000186922">
    <property type="component" value="Unassembled WGS sequence"/>
</dbReference>
<dbReference type="SMART" id="SM00219">
    <property type="entry name" value="TyrKc"/>
    <property type="match status" value="1"/>
</dbReference>
<feature type="domain" description="Protein kinase" evidence="1">
    <location>
        <begin position="1"/>
        <end position="171"/>
    </location>
</feature>
<dbReference type="GO" id="GO:0005886">
    <property type="term" value="C:plasma membrane"/>
    <property type="evidence" value="ECO:0007669"/>
    <property type="project" value="TreeGrafter"/>
</dbReference>
<proteinExistence type="predicted"/>
<gene>
    <name evidence="2" type="primary">RvY_17721-1</name>
    <name evidence="2" type="synonym">RvY_17721.1</name>
    <name evidence="2" type="ORF">RvY_17721</name>
</gene>
<dbReference type="InterPro" id="IPR020635">
    <property type="entry name" value="Tyr_kinase_cat_dom"/>
</dbReference>
<dbReference type="InterPro" id="IPR001245">
    <property type="entry name" value="Ser-Thr/Tyr_kinase_cat_dom"/>
</dbReference>
<dbReference type="PANTHER" id="PTHR24416">
    <property type="entry name" value="TYROSINE-PROTEIN KINASE RECEPTOR"/>
    <property type="match status" value="1"/>
</dbReference>
<dbReference type="Gene3D" id="1.10.510.10">
    <property type="entry name" value="Transferase(Phosphotransferase) domain 1"/>
    <property type="match status" value="1"/>
</dbReference>
<keyword evidence="3" id="KW-1185">Reference proteome</keyword>
<dbReference type="GO" id="GO:0043235">
    <property type="term" value="C:receptor complex"/>
    <property type="evidence" value="ECO:0007669"/>
    <property type="project" value="TreeGrafter"/>
</dbReference>
<dbReference type="PANTHER" id="PTHR24416:SF600">
    <property type="entry name" value="PDGF- AND VEGF-RECEPTOR RELATED, ISOFORM J"/>
    <property type="match status" value="1"/>
</dbReference>
<dbReference type="GO" id="GO:0004714">
    <property type="term" value="F:transmembrane receptor protein tyrosine kinase activity"/>
    <property type="evidence" value="ECO:0007669"/>
    <property type="project" value="TreeGrafter"/>
</dbReference>
<dbReference type="GO" id="GO:0007169">
    <property type="term" value="P:cell surface receptor protein tyrosine kinase signaling pathway"/>
    <property type="evidence" value="ECO:0007669"/>
    <property type="project" value="TreeGrafter"/>
</dbReference>
<dbReference type="InterPro" id="IPR050122">
    <property type="entry name" value="RTK"/>
</dbReference>
<dbReference type="InterPro" id="IPR000719">
    <property type="entry name" value="Prot_kinase_dom"/>
</dbReference>
<dbReference type="AlphaFoldDB" id="A0A1D1W6W1"/>
<dbReference type="Pfam" id="PF07714">
    <property type="entry name" value="PK_Tyr_Ser-Thr"/>
    <property type="match status" value="1"/>
</dbReference>
<dbReference type="SUPFAM" id="SSF56112">
    <property type="entry name" value="Protein kinase-like (PK-like)"/>
    <property type="match status" value="1"/>
</dbReference>
<dbReference type="InterPro" id="IPR008266">
    <property type="entry name" value="Tyr_kinase_AS"/>
</dbReference>
<comment type="caution">
    <text evidence="2">The sequence shown here is derived from an EMBL/GenBank/DDBJ whole genome shotgun (WGS) entry which is preliminary data.</text>
</comment>
<accession>A0A1D1W6W1</accession>
<dbReference type="PROSITE" id="PS50011">
    <property type="entry name" value="PROTEIN_KINASE_DOM"/>
    <property type="match status" value="1"/>
</dbReference>
<sequence length="171" mass="19661">MCTIHYANIIRAEYPTLLMELCELGCLLRYLQDCRPPNRCFDNLVDTDGDMVMMTDRGSVRVSANTAVSETRLDSEENVSTTDLISFSYQISRGLEYLASRFIIHRDIAARNILVSKYKIAKVADFGMARWSEVDYLTSNASRASTFMLQHTFLNVCQLSRRGFHCRFIFQ</sequence>
<dbReference type="InterPro" id="IPR011009">
    <property type="entry name" value="Kinase-like_dom_sf"/>
</dbReference>
<protein>
    <recommendedName>
        <fullName evidence="1">Protein kinase domain-containing protein</fullName>
    </recommendedName>
</protein>
<dbReference type="GO" id="GO:0005524">
    <property type="term" value="F:ATP binding"/>
    <property type="evidence" value="ECO:0007669"/>
    <property type="project" value="InterPro"/>
</dbReference>
<evidence type="ECO:0000259" key="1">
    <source>
        <dbReference type="PROSITE" id="PS50011"/>
    </source>
</evidence>
<dbReference type="PROSITE" id="PS00109">
    <property type="entry name" value="PROTEIN_KINASE_TYR"/>
    <property type="match status" value="1"/>
</dbReference>